<dbReference type="AlphaFoldDB" id="A0A0F9LY41"/>
<sequence length="130" mass="15435">MILTKEKIKDGIVAMIILGTIFFTAEPMIYYIRQFITDFSPYILNLEYYLFHYELHPLEVLILQLTYAIALDYVLINLCSQARQRFVDKIFELKSMFTKIILITHLEDVAEQFPNRIIIGWDEMGKSKIY</sequence>
<keyword evidence="1" id="KW-1133">Transmembrane helix</keyword>
<comment type="caution">
    <text evidence="2">The sequence shown here is derived from an EMBL/GenBank/DDBJ whole genome shotgun (WGS) entry which is preliminary data.</text>
</comment>
<name>A0A0F9LY41_9ZZZZ</name>
<feature type="transmembrane region" description="Helical" evidence="1">
    <location>
        <begin position="12"/>
        <end position="32"/>
    </location>
</feature>
<protein>
    <submittedName>
        <fullName evidence="2">Uncharacterized protein</fullName>
    </submittedName>
</protein>
<proteinExistence type="predicted"/>
<reference evidence="2" key="1">
    <citation type="journal article" date="2015" name="Nature">
        <title>Complex archaea that bridge the gap between prokaryotes and eukaryotes.</title>
        <authorList>
            <person name="Spang A."/>
            <person name="Saw J.H."/>
            <person name="Jorgensen S.L."/>
            <person name="Zaremba-Niedzwiedzka K."/>
            <person name="Martijn J."/>
            <person name="Lind A.E."/>
            <person name="van Eijk R."/>
            <person name="Schleper C."/>
            <person name="Guy L."/>
            <person name="Ettema T.J."/>
        </authorList>
    </citation>
    <scope>NUCLEOTIDE SEQUENCE</scope>
</reference>
<feature type="transmembrane region" description="Helical" evidence="1">
    <location>
        <begin position="60"/>
        <end position="79"/>
    </location>
</feature>
<gene>
    <name evidence="2" type="ORF">LCGC14_1222090</name>
</gene>
<evidence type="ECO:0000256" key="1">
    <source>
        <dbReference type="SAM" id="Phobius"/>
    </source>
</evidence>
<accession>A0A0F9LY41</accession>
<evidence type="ECO:0000313" key="2">
    <source>
        <dbReference type="EMBL" id="KKM92076.1"/>
    </source>
</evidence>
<keyword evidence="1" id="KW-0812">Transmembrane</keyword>
<keyword evidence="1" id="KW-0472">Membrane</keyword>
<organism evidence="2">
    <name type="scientific">marine sediment metagenome</name>
    <dbReference type="NCBI Taxonomy" id="412755"/>
    <lineage>
        <taxon>unclassified sequences</taxon>
        <taxon>metagenomes</taxon>
        <taxon>ecological metagenomes</taxon>
    </lineage>
</organism>
<dbReference type="EMBL" id="LAZR01006444">
    <property type="protein sequence ID" value="KKM92076.1"/>
    <property type="molecule type" value="Genomic_DNA"/>
</dbReference>